<reference evidence="1 2" key="1">
    <citation type="submission" date="2019-11" db="EMBL/GenBank/DDBJ databases">
        <title>Metabolism of dissolved organic matter in forest soils.</title>
        <authorList>
            <person name="Cyle K.T."/>
            <person name="Wilhelm R.C."/>
            <person name="Martinez C.E."/>
        </authorList>
    </citation>
    <scope>NUCLEOTIDE SEQUENCE [LARGE SCALE GENOMIC DNA]</scope>
    <source>
        <strain evidence="1 2">1N</strain>
    </source>
</reference>
<name>A0ABX2C6A7_9BURK</name>
<accession>A0ABX2C6A7</accession>
<comment type="caution">
    <text evidence="1">The sequence shown here is derived from an EMBL/GenBank/DDBJ whole genome shotgun (WGS) entry which is preliminary data.</text>
</comment>
<keyword evidence="2" id="KW-1185">Reference proteome</keyword>
<evidence type="ECO:0000313" key="2">
    <source>
        <dbReference type="Proteomes" id="UP000652198"/>
    </source>
</evidence>
<feature type="non-terminal residue" evidence="1">
    <location>
        <position position="145"/>
    </location>
</feature>
<proteinExistence type="predicted"/>
<protein>
    <submittedName>
        <fullName evidence="1">Uncharacterized protein</fullName>
    </submittedName>
</protein>
<sequence>MNTVCLPAAMWHGERASCATVVRRIAERSSTESASFVIDRESVMRQTPDAEAEQAFFMLAFRDWIKPGALDEDVIDIERIRTSCREFPNASVIVVEASGYKTETIVRALFQARIGMHARAVWPHVFALVCDESQVFQLAQPLASA</sequence>
<organism evidence="1 2">
    <name type="scientific">Paraburkholderia solitsugae</name>
    <dbReference type="NCBI Taxonomy" id="2675748"/>
    <lineage>
        <taxon>Bacteria</taxon>
        <taxon>Pseudomonadati</taxon>
        <taxon>Pseudomonadota</taxon>
        <taxon>Betaproteobacteria</taxon>
        <taxon>Burkholderiales</taxon>
        <taxon>Burkholderiaceae</taxon>
        <taxon>Paraburkholderia</taxon>
    </lineage>
</organism>
<dbReference type="EMBL" id="WOEY01000174">
    <property type="protein sequence ID" value="NPT47768.1"/>
    <property type="molecule type" value="Genomic_DNA"/>
</dbReference>
<dbReference type="RefSeq" id="WP_172318655.1">
    <property type="nucleotide sequence ID" value="NZ_WOEY01000174.1"/>
</dbReference>
<gene>
    <name evidence="1" type="ORF">GNZ12_42050</name>
</gene>
<dbReference type="Proteomes" id="UP000652198">
    <property type="component" value="Unassembled WGS sequence"/>
</dbReference>
<evidence type="ECO:0000313" key="1">
    <source>
        <dbReference type="EMBL" id="NPT47768.1"/>
    </source>
</evidence>